<reference evidence="5 6" key="1">
    <citation type="journal article" date="2015" name="Environ. Microbiol.">
        <title>Metagenome sequence of Elaphomyces granulatus from sporocarp tissue reveals Ascomycota ectomycorrhizal fingerprints of genome expansion and a Proteobacteria-rich microbiome.</title>
        <authorList>
            <person name="Quandt C.A."/>
            <person name="Kohler A."/>
            <person name="Hesse C.N."/>
            <person name="Sharpton T.J."/>
            <person name="Martin F."/>
            <person name="Spatafora J.W."/>
        </authorList>
    </citation>
    <scope>NUCLEOTIDE SEQUENCE [LARGE SCALE GENOMIC DNA]</scope>
    <source>
        <strain evidence="5 6">OSC145934</strain>
    </source>
</reference>
<evidence type="ECO:0008006" key="7">
    <source>
        <dbReference type="Google" id="ProtNLM"/>
    </source>
</evidence>
<dbReference type="PANTHER" id="PTHR23023">
    <property type="entry name" value="DIMETHYLANILINE MONOOXYGENASE"/>
    <property type="match status" value="1"/>
</dbReference>
<dbReference type="InterPro" id="IPR050346">
    <property type="entry name" value="FMO-like"/>
</dbReference>
<keyword evidence="3" id="KW-0274">FAD</keyword>
<evidence type="ECO:0000256" key="4">
    <source>
        <dbReference type="ARBA" id="ARBA00023002"/>
    </source>
</evidence>
<dbReference type="AlphaFoldDB" id="A0A232M6P3"/>
<dbReference type="InterPro" id="IPR020946">
    <property type="entry name" value="Flavin_mOase-like"/>
</dbReference>
<keyword evidence="4" id="KW-0560">Oxidoreductase</keyword>
<keyword evidence="2" id="KW-0285">Flavoprotein</keyword>
<comment type="caution">
    <text evidence="5">The sequence shown here is derived from an EMBL/GenBank/DDBJ whole genome shotgun (WGS) entry which is preliminary data.</text>
</comment>
<keyword evidence="6" id="KW-1185">Reference proteome</keyword>
<gene>
    <name evidence="5" type="ORF">Egran_00176</name>
</gene>
<dbReference type="InterPro" id="IPR036188">
    <property type="entry name" value="FAD/NAD-bd_sf"/>
</dbReference>
<dbReference type="PRINTS" id="PR00368">
    <property type="entry name" value="FADPNR"/>
</dbReference>
<dbReference type="Proteomes" id="UP000243515">
    <property type="component" value="Unassembled WGS sequence"/>
</dbReference>
<dbReference type="SUPFAM" id="SSF51905">
    <property type="entry name" value="FAD/NAD(P)-binding domain"/>
    <property type="match status" value="2"/>
</dbReference>
<comment type="similarity">
    <text evidence="1">Belongs to the FMO family.</text>
</comment>
<evidence type="ECO:0000256" key="1">
    <source>
        <dbReference type="ARBA" id="ARBA00009183"/>
    </source>
</evidence>
<protein>
    <recommendedName>
        <fullName evidence="7">FAD/NAD(P)-binding domain-containing protein</fullName>
    </recommendedName>
</protein>
<proteinExistence type="inferred from homology"/>
<sequence>MMRPKRVAIIGAGPSGIVTAKTLLHNYPKGTFEPIIFEKKCVIGGLWPIRGDDPENHNDTSTTRKAGFISPQMRTNLSRFTVSFSDLSWESVIGDDVPMFPRASQVGEYLETYMQYYIPPEVLKLGCKVVGTERRTVDGEGGRWRVEWEEGVEEQEAFGDITKESNMDVKRISGSFDYLVVASGYFSKPYIPHILGLEEFQDRVIHSSALQNIRSDLLPRLKNYHKPGSSGGKLVVIGGSLSATEAASSLALHLSSAAHTPGLSDQCWKGYTVQHICSRPFWSLPMHLPNIASNETSKAQPPSFLPLDLAMYDLSRRPPGLVNYSLGPVPSQRCIFVNNYFQSLLGTDQGDLGDGSLLVSEELKKKVPWIAVSDSYAEFVRSGGIKITNGRVTAIHNSPSTELGMVEVVDNNGDRVIVEDIAAVVFATGFTPFDSLSFLPKNVLGLLEFSEDTFFPIILDRKGSMNTRIPDLGFVGMYRGPYWGVMEMQARSLGQIWTQASAGGSHLATQSPSEDGEAERQLFRDLRCANREISRPQFPMGDYVGLMESFARDLFIHRYDHPGKDERSGPVAPARYQLLPLESHIRVRSEAETVATLSSMQAVLSGSSEDSVNRGMTAKAIFRALQGHWKFSRVLKESSDSELGNNESSVSGAAFFHPRYPTDPHYESEYLYEENETQPAGHKSRSIYRLCNVVQHGQAHIGVWTVAMTEGLNCNMTDGFSHGLARFNSIPGNNTGEQTMMKFQAIAKGKGCGFLSTGRYYQVPNGECVFEYTFYLRG</sequence>
<dbReference type="Gene3D" id="3.50.50.60">
    <property type="entry name" value="FAD/NAD(P)-binding domain"/>
    <property type="match status" value="1"/>
</dbReference>
<dbReference type="GO" id="GO:0050660">
    <property type="term" value="F:flavin adenine dinucleotide binding"/>
    <property type="evidence" value="ECO:0007669"/>
    <property type="project" value="InterPro"/>
</dbReference>
<organism evidence="5 6">
    <name type="scientific">Elaphomyces granulatus</name>
    <dbReference type="NCBI Taxonomy" id="519963"/>
    <lineage>
        <taxon>Eukaryota</taxon>
        <taxon>Fungi</taxon>
        <taxon>Dikarya</taxon>
        <taxon>Ascomycota</taxon>
        <taxon>Pezizomycotina</taxon>
        <taxon>Eurotiomycetes</taxon>
        <taxon>Eurotiomycetidae</taxon>
        <taxon>Eurotiales</taxon>
        <taxon>Elaphomycetaceae</taxon>
        <taxon>Elaphomyces</taxon>
    </lineage>
</organism>
<dbReference type="OrthoDB" id="66881at2759"/>
<dbReference type="EMBL" id="NPHW01002154">
    <property type="protein sequence ID" value="OXV12061.1"/>
    <property type="molecule type" value="Genomic_DNA"/>
</dbReference>
<dbReference type="GO" id="GO:0004499">
    <property type="term" value="F:N,N-dimethylaniline monooxygenase activity"/>
    <property type="evidence" value="ECO:0007669"/>
    <property type="project" value="InterPro"/>
</dbReference>
<feature type="non-terminal residue" evidence="5">
    <location>
        <position position="778"/>
    </location>
</feature>
<evidence type="ECO:0000256" key="3">
    <source>
        <dbReference type="ARBA" id="ARBA00022827"/>
    </source>
</evidence>
<evidence type="ECO:0000256" key="2">
    <source>
        <dbReference type="ARBA" id="ARBA00022630"/>
    </source>
</evidence>
<accession>A0A232M6P3</accession>
<dbReference type="GO" id="GO:0050661">
    <property type="term" value="F:NADP binding"/>
    <property type="evidence" value="ECO:0007669"/>
    <property type="project" value="InterPro"/>
</dbReference>
<dbReference type="Pfam" id="PF00743">
    <property type="entry name" value="FMO-like"/>
    <property type="match status" value="1"/>
</dbReference>
<evidence type="ECO:0000313" key="6">
    <source>
        <dbReference type="Proteomes" id="UP000243515"/>
    </source>
</evidence>
<name>A0A232M6P3_9EURO</name>
<evidence type="ECO:0000313" key="5">
    <source>
        <dbReference type="EMBL" id="OXV12061.1"/>
    </source>
</evidence>